<organism evidence="1 2">
    <name type="scientific">Aurantiacibacter luteus</name>
    <dbReference type="NCBI Taxonomy" id="1581420"/>
    <lineage>
        <taxon>Bacteria</taxon>
        <taxon>Pseudomonadati</taxon>
        <taxon>Pseudomonadota</taxon>
        <taxon>Alphaproteobacteria</taxon>
        <taxon>Sphingomonadales</taxon>
        <taxon>Erythrobacteraceae</taxon>
        <taxon>Aurantiacibacter</taxon>
    </lineage>
</organism>
<reference evidence="1 2" key="1">
    <citation type="submission" date="2015-04" db="EMBL/GenBank/DDBJ databases">
        <title>The draft genome sequence of Erythrobacter luteus KA37.</title>
        <authorList>
            <person name="Zhuang L."/>
            <person name="Liu Y."/>
            <person name="Shao Z."/>
        </authorList>
    </citation>
    <scope>NUCLEOTIDE SEQUENCE [LARGE SCALE GENOMIC DNA]</scope>
    <source>
        <strain evidence="1 2">KA37</strain>
    </source>
</reference>
<protein>
    <submittedName>
        <fullName evidence="1">Uncharacterized protein</fullName>
    </submittedName>
</protein>
<dbReference type="Proteomes" id="UP000053464">
    <property type="component" value="Unassembled WGS sequence"/>
</dbReference>
<dbReference type="EMBL" id="LBHB01000001">
    <property type="protein sequence ID" value="KLE35960.1"/>
    <property type="molecule type" value="Genomic_DNA"/>
</dbReference>
<proteinExistence type="predicted"/>
<gene>
    <name evidence="1" type="ORF">AAW00_06320</name>
</gene>
<name>A0A0G9MZ29_9SPHN</name>
<comment type="caution">
    <text evidence="1">The sequence shown here is derived from an EMBL/GenBank/DDBJ whole genome shotgun (WGS) entry which is preliminary data.</text>
</comment>
<dbReference type="PATRIC" id="fig|1581420.6.peg.1279"/>
<dbReference type="AlphaFoldDB" id="A0A0G9MZ29"/>
<evidence type="ECO:0000313" key="2">
    <source>
        <dbReference type="Proteomes" id="UP000053464"/>
    </source>
</evidence>
<accession>A0A0G9MZ29</accession>
<evidence type="ECO:0000313" key="1">
    <source>
        <dbReference type="EMBL" id="KLE35960.1"/>
    </source>
</evidence>
<sequence length="437" mass="48575">MDLTSVLSEADPVEQVALAMELVEENKRKFDRMEHAFVPERTALRDTMRVGSKAMATIVEDRNDVRRALLLVARIRAELKAKIARLTLLENELLVHFAGLTERQNAAFRALDSGPAVIARVLEFHGLLRSKARQEDANTVDDFIAWCASRGKAIKGRDEVLEGLREGARTYIQSLEPATEDRYVDDEPGSFTEAQDEVGEDLSSDFATLTDTPAEWDKVHSDDAEGGHEMAPAKPDISRFEEPANVPSKTGSSATLAGLGADAKVPKDADVGLSVPAMFWYDLPQWKTGYEVLPQWKQSEELPSYDELFLPPVSTIVDLAKYAQIDDFDPMKLALWDDPADVPSGVMSSNALNPREALAVARKAIERALETSVQNGQDIQATNPQINLLARFWTFAIVARNRPELIMTQWDEGFFVGVRGHHPVLKKIGHFWIKGVL</sequence>
<keyword evidence="2" id="KW-1185">Reference proteome</keyword>